<keyword evidence="1" id="KW-1133">Transmembrane helix</keyword>
<dbReference type="EMBL" id="JAGWCR010000002">
    <property type="protein sequence ID" value="MBS3648054.1"/>
    <property type="molecule type" value="Genomic_DNA"/>
</dbReference>
<keyword evidence="3" id="KW-1185">Reference proteome</keyword>
<comment type="caution">
    <text evidence="2">The sequence shown here is derived from an EMBL/GenBank/DDBJ whole genome shotgun (WGS) entry which is preliminary data.</text>
</comment>
<evidence type="ECO:0000256" key="1">
    <source>
        <dbReference type="SAM" id="Phobius"/>
    </source>
</evidence>
<sequence>MAFDPYEDVSRGRPRIEPVRSGALKIVVLFSVAAIVIALIGSSMLEGRLGKQTAGADASFGLDYTATGTVAKGERYTVRRSVLQPSPRSICIVRENGVRSGDC</sequence>
<feature type="transmembrane region" description="Helical" evidence="1">
    <location>
        <begin position="22"/>
        <end position="41"/>
    </location>
</feature>
<reference evidence="2" key="1">
    <citation type="submission" date="2021-04" db="EMBL/GenBank/DDBJ databases">
        <title>Pseudaminobacter soli sp. nov., isolated from paddy soil contaminated by heavy metals.</title>
        <authorList>
            <person name="Zhang K."/>
        </authorList>
    </citation>
    <scope>NUCLEOTIDE SEQUENCE</scope>
    <source>
        <strain evidence="2">19-2017</strain>
    </source>
</reference>
<gene>
    <name evidence="2" type="ORF">KEU06_05340</name>
</gene>
<dbReference type="AlphaFoldDB" id="A0A942DVF5"/>
<protein>
    <submittedName>
        <fullName evidence="2">Uncharacterized protein</fullName>
    </submittedName>
</protein>
<dbReference type="RefSeq" id="WP_188253609.1">
    <property type="nucleotide sequence ID" value="NZ_JABVCF010000002.1"/>
</dbReference>
<name>A0A942DVF5_9HYPH</name>
<proteinExistence type="predicted"/>
<keyword evidence="1" id="KW-0812">Transmembrane</keyword>
<evidence type="ECO:0000313" key="3">
    <source>
        <dbReference type="Proteomes" id="UP000680348"/>
    </source>
</evidence>
<organism evidence="2 3">
    <name type="scientific">Pseudaminobacter soli</name>
    <name type="common">ex Zhang et al. 2022</name>
    <dbReference type="NCBI Taxonomy" id="2831468"/>
    <lineage>
        <taxon>Bacteria</taxon>
        <taxon>Pseudomonadati</taxon>
        <taxon>Pseudomonadota</taxon>
        <taxon>Alphaproteobacteria</taxon>
        <taxon>Hyphomicrobiales</taxon>
        <taxon>Phyllobacteriaceae</taxon>
        <taxon>Pseudaminobacter</taxon>
    </lineage>
</organism>
<accession>A0A942DVF5</accession>
<dbReference type="Proteomes" id="UP000680348">
    <property type="component" value="Unassembled WGS sequence"/>
</dbReference>
<keyword evidence="1" id="KW-0472">Membrane</keyword>
<evidence type="ECO:0000313" key="2">
    <source>
        <dbReference type="EMBL" id="MBS3648054.1"/>
    </source>
</evidence>